<evidence type="ECO:0000256" key="3">
    <source>
        <dbReference type="ARBA" id="ARBA00022853"/>
    </source>
</evidence>
<dbReference type="PANTHER" id="PTHR21451:SF19">
    <property type="entry name" value="ACTIVATED IN BLOCKED UNFOLDED PROTEIN RESPONSE"/>
    <property type="match status" value="1"/>
</dbReference>
<protein>
    <recommendedName>
        <fullName evidence="2">Histone-lysine N-methyltransferase, H3 lysine-79 specific</fullName>
        <ecNumber evidence="1">2.1.1.360</ecNumber>
    </recommendedName>
    <alternativeName>
        <fullName evidence="4">Histone H3-K79 methyltransferase</fullName>
    </alternativeName>
</protein>
<dbReference type="PANTHER" id="PTHR21451">
    <property type="entry name" value="HISTONE H3 METHYLTRANSFERASE"/>
    <property type="match status" value="1"/>
</dbReference>
<dbReference type="Gene3D" id="3.40.50.150">
    <property type="entry name" value="Vaccinia Virus protein VP39"/>
    <property type="match status" value="1"/>
</dbReference>
<evidence type="ECO:0000313" key="7">
    <source>
        <dbReference type="EMBL" id="CAE0834983.1"/>
    </source>
</evidence>
<name>A0A7S4GF40_9EUGL</name>
<proteinExistence type="predicted"/>
<sequence>MPEECLPEVLEYDGFAPEKFESIQRALQRKRHTTDVKDLYWSITSDAPLHLGKAISKNFRDSHDTGQSGLQDTDLVYGEGPYESFLVILQKIADCEGGETALKGVFYDLGSGTGKLVVAAALLGNFERVCGIEFVDELHEAAQRVKVAWEQNTEAQALKPNLQMQFVQSDLQQADWSDGTVCFANCMCFSPELLEGMGTQADAMASGTFFITSGLPLINTKFEVVSEAMLEHPYYIHRKQD</sequence>
<comment type="catalytic activity">
    <reaction evidence="5">
        <text>L-lysyl(79)-[histone H3] + 3 S-adenosyl-L-methionine = N(6),N(6),N(6)-trimethyl-L-lysyl(79)-[histone H3] + 3 S-adenosyl-L-homocysteine + 3 H(+)</text>
        <dbReference type="Rhea" id="RHEA:60328"/>
        <dbReference type="Rhea" id="RHEA-COMP:15549"/>
        <dbReference type="Rhea" id="RHEA-COMP:15552"/>
        <dbReference type="ChEBI" id="CHEBI:15378"/>
        <dbReference type="ChEBI" id="CHEBI:29969"/>
        <dbReference type="ChEBI" id="CHEBI:57856"/>
        <dbReference type="ChEBI" id="CHEBI:59789"/>
        <dbReference type="ChEBI" id="CHEBI:61961"/>
        <dbReference type="EC" id="2.1.1.360"/>
    </reaction>
</comment>
<evidence type="ECO:0000259" key="6">
    <source>
        <dbReference type="Pfam" id="PF08123"/>
    </source>
</evidence>
<dbReference type="InterPro" id="IPR029063">
    <property type="entry name" value="SAM-dependent_MTases_sf"/>
</dbReference>
<dbReference type="SUPFAM" id="SSF53335">
    <property type="entry name" value="S-adenosyl-L-methionine-dependent methyltransferases"/>
    <property type="match status" value="1"/>
</dbReference>
<accession>A0A7S4GF40</accession>
<evidence type="ECO:0000256" key="2">
    <source>
        <dbReference type="ARBA" id="ARBA00020987"/>
    </source>
</evidence>
<dbReference type="GO" id="GO:0051726">
    <property type="term" value="P:regulation of cell cycle"/>
    <property type="evidence" value="ECO:0007669"/>
    <property type="project" value="InterPro"/>
</dbReference>
<dbReference type="Pfam" id="PF08123">
    <property type="entry name" value="DOT1"/>
    <property type="match status" value="1"/>
</dbReference>
<dbReference type="EMBL" id="HBJA01134723">
    <property type="protein sequence ID" value="CAE0834983.1"/>
    <property type="molecule type" value="Transcribed_RNA"/>
</dbReference>
<dbReference type="AlphaFoldDB" id="A0A7S4GF40"/>
<dbReference type="GO" id="GO:0140956">
    <property type="term" value="F:histone H3K79 trimethyltransferase activity"/>
    <property type="evidence" value="ECO:0007669"/>
    <property type="project" value="UniProtKB-EC"/>
</dbReference>
<reference evidence="7" key="1">
    <citation type="submission" date="2021-01" db="EMBL/GenBank/DDBJ databases">
        <authorList>
            <person name="Corre E."/>
            <person name="Pelletier E."/>
            <person name="Niang G."/>
            <person name="Scheremetjew M."/>
            <person name="Finn R."/>
            <person name="Kale V."/>
            <person name="Holt S."/>
            <person name="Cochrane G."/>
            <person name="Meng A."/>
            <person name="Brown T."/>
            <person name="Cohen L."/>
        </authorList>
    </citation>
    <scope>NUCLEOTIDE SEQUENCE</scope>
    <source>
        <strain evidence="7">CCMP1594</strain>
    </source>
</reference>
<evidence type="ECO:0000256" key="5">
    <source>
        <dbReference type="ARBA" id="ARBA00047770"/>
    </source>
</evidence>
<organism evidence="7">
    <name type="scientific">Eutreptiella gymnastica</name>
    <dbReference type="NCBI Taxonomy" id="73025"/>
    <lineage>
        <taxon>Eukaryota</taxon>
        <taxon>Discoba</taxon>
        <taxon>Euglenozoa</taxon>
        <taxon>Euglenida</taxon>
        <taxon>Spirocuta</taxon>
        <taxon>Euglenophyceae</taxon>
        <taxon>Eutreptiales</taxon>
        <taxon>Eutreptiaceae</taxon>
        <taxon>Eutreptiella</taxon>
    </lineage>
</organism>
<evidence type="ECO:0000256" key="4">
    <source>
        <dbReference type="ARBA" id="ARBA00029821"/>
    </source>
</evidence>
<dbReference type="InterPro" id="IPR025789">
    <property type="entry name" value="DOT1_dom"/>
</dbReference>
<keyword evidence="3" id="KW-0156">Chromatin regulator</keyword>
<dbReference type="InterPro" id="IPR030445">
    <property type="entry name" value="H3-K79_meTrfase"/>
</dbReference>
<feature type="domain" description="DOT1" evidence="6">
    <location>
        <begin position="73"/>
        <end position="224"/>
    </location>
</feature>
<evidence type="ECO:0000256" key="1">
    <source>
        <dbReference type="ARBA" id="ARBA00012190"/>
    </source>
</evidence>
<gene>
    <name evidence="7" type="ORF">EGYM00163_LOCUS46287</name>
</gene>
<dbReference type="EC" id="2.1.1.360" evidence="1"/>